<dbReference type="Gene3D" id="1.25.40.20">
    <property type="entry name" value="Ankyrin repeat-containing domain"/>
    <property type="match status" value="1"/>
</dbReference>
<dbReference type="EMBL" id="MDYQ01000025">
    <property type="protein sequence ID" value="PRP86871.1"/>
    <property type="molecule type" value="Genomic_DNA"/>
</dbReference>
<sequence length="262" mass="29201">MKHAKGSYSDITRELKSWCSYIFTPDFLWAAADSVFYTTGQMLVVYLFTRRFIQAPLKYIETQNIATQQHRAEGRHDTVGKHHSLGCSCRREDLFKLATDRCEKGDLEMCKKRTTNSWTKIDAQDPQGKTALHEEVVKFLHAEKGAKTDITTPDGTNPLHLAAMNGHDGVVEYLVKEGKVDVNIRDKDGDTPLVSSSSTISVISHLQMEASKAGKVSTMKLLVELGADKELKNKSSRNAESFASTAAATEFFKGGFMSHTKY</sequence>
<protein>
    <submittedName>
        <fullName evidence="5">Ankyrin repeat protein</fullName>
    </submittedName>
</protein>
<feature type="repeat" description="ANK" evidence="3">
    <location>
        <begin position="154"/>
        <end position="178"/>
    </location>
</feature>
<dbReference type="AlphaFoldDB" id="A0A2P6NSD7"/>
<dbReference type="OrthoDB" id="20872at2759"/>
<dbReference type="InterPro" id="IPR002110">
    <property type="entry name" value="Ankyrin_rpt"/>
</dbReference>
<keyword evidence="4" id="KW-0812">Transmembrane</keyword>
<dbReference type="InterPro" id="IPR036770">
    <property type="entry name" value="Ankyrin_rpt-contain_sf"/>
</dbReference>
<dbReference type="PANTHER" id="PTHR24198">
    <property type="entry name" value="ANKYRIN REPEAT AND PROTEIN KINASE DOMAIN-CONTAINING PROTEIN"/>
    <property type="match status" value="1"/>
</dbReference>
<dbReference type="Proteomes" id="UP000241769">
    <property type="component" value="Unassembled WGS sequence"/>
</dbReference>
<proteinExistence type="predicted"/>
<keyword evidence="1" id="KW-0677">Repeat</keyword>
<evidence type="ECO:0000256" key="3">
    <source>
        <dbReference type="PROSITE-ProRule" id="PRU00023"/>
    </source>
</evidence>
<dbReference type="SMART" id="SM00248">
    <property type="entry name" value="ANK"/>
    <property type="match status" value="2"/>
</dbReference>
<dbReference type="Pfam" id="PF12796">
    <property type="entry name" value="Ank_2"/>
    <property type="match status" value="1"/>
</dbReference>
<name>A0A2P6NSD7_9EUKA</name>
<evidence type="ECO:0000256" key="2">
    <source>
        <dbReference type="ARBA" id="ARBA00023043"/>
    </source>
</evidence>
<keyword evidence="4" id="KW-0472">Membrane</keyword>
<dbReference type="PRINTS" id="PR01415">
    <property type="entry name" value="ANKYRIN"/>
</dbReference>
<gene>
    <name evidence="5" type="ORF">PROFUN_03619</name>
</gene>
<dbReference type="PROSITE" id="PS50297">
    <property type="entry name" value="ANK_REP_REGION"/>
    <property type="match status" value="1"/>
</dbReference>
<dbReference type="InParanoid" id="A0A2P6NSD7"/>
<keyword evidence="4" id="KW-1133">Transmembrane helix</keyword>
<accession>A0A2P6NSD7</accession>
<feature type="transmembrane region" description="Helical" evidence="4">
    <location>
        <begin position="27"/>
        <end position="48"/>
    </location>
</feature>
<evidence type="ECO:0000313" key="6">
    <source>
        <dbReference type="Proteomes" id="UP000241769"/>
    </source>
</evidence>
<evidence type="ECO:0000313" key="5">
    <source>
        <dbReference type="EMBL" id="PRP86871.1"/>
    </source>
</evidence>
<dbReference type="PROSITE" id="PS50088">
    <property type="entry name" value="ANK_REPEAT"/>
    <property type="match status" value="1"/>
</dbReference>
<organism evidence="5 6">
    <name type="scientific">Planoprotostelium fungivorum</name>
    <dbReference type="NCBI Taxonomy" id="1890364"/>
    <lineage>
        <taxon>Eukaryota</taxon>
        <taxon>Amoebozoa</taxon>
        <taxon>Evosea</taxon>
        <taxon>Variosea</taxon>
        <taxon>Cavosteliida</taxon>
        <taxon>Cavosteliaceae</taxon>
        <taxon>Planoprotostelium</taxon>
    </lineage>
</organism>
<dbReference type="SUPFAM" id="SSF48403">
    <property type="entry name" value="Ankyrin repeat"/>
    <property type="match status" value="1"/>
</dbReference>
<keyword evidence="2 3" id="KW-0040">ANK repeat</keyword>
<dbReference type="STRING" id="1890364.A0A2P6NSD7"/>
<evidence type="ECO:0000256" key="1">
    <source>
        <dbReference type="ARBA" id="ARBA00022737"/>
    </source>
</evidence>
<keyword evidence="6" id="KW-1185">Reference proteome</keyword>
<dbReference type="PANTHER" id="PTHR24198:SF165">
    <property type="entry name" value="ANKYRIN REPEAT-CONTAINING PROTEIN-RELATED"/>
    <property type="match status" value="1"/>
</dbReference>
<comment type="caution">
    <text evidence="5">The sequence shown here is derived from an EMBL/GenBank/DDBJ whole genome shotgun (WGS) entry which is preliminary data.</text>
</comment>
<reference evidence="5 6" key="1">
    <citation type="journal article" date="2018" name="Genome Biol. Evol.">
        <title>Multiple Roots of Fruiting Body Formation in Amoebozoa.</title>
        <authorList>
            <person name="Hillmann F."/>
            <person name="Forbes G."/>
            <person name="Novohradska S."/>
            <person name="Ferling I."/>
            <person name="Riege K."/>
            <person name="Groth M."/>
            <person name="Westermann M."/>
            <person name="Marz M."/>
            <person name="Spaller T."/>
            <person name="Winckler T."/>
            <person name="Schaap P."/>
            <person name="Glockner G."/>
        </authorList>
    </citation>
    <scope>NUCLEOTIDE SEQUENCE [LARGE SCALE GENOMIC DNA]</scope>
    <source>
        <strain evidence="5 6">Jena</strain>
    </source>
</reference>
<evidence type="ECO:0000256" key="4">
    <source>
        <dbReference type="SAM" id="Phobius"/>
    </source>
</evidence>